<gene>
    <name evidence="1" type="ORF">FCK90_00720</name>
</gene>
<reference evidence="1 2" key="1">
    <citation type="submission" date="2019-05" db="EMBL/GenBank/DDBJ databases">
        <title>Kocuria coralli sp. nov., a novel actinobacterium isolated from coral reef seawater.</title>
        <authorList>
            <person name="Li J."/>
        </authorList>
    </citation>
    <scope>NUCLEOTIDE SEQUENCE [LARGE SCALE GENOMIC DNA]</scope>
    <source>
        <strain evidence="1 2">SCSIO 13007</strain>
    </source>
</reference>
<dbReference type="OrthoDB" id="3731420at2"/>
<dbReference type="Proteomes" id="UP000325957">
    <property type="component" value="Unassembled WGS sequence"/>
</dbReference>
<keyword evidence="2" id="KW-1185">Reference proteome</keyword>
<evidence type="ECO:0000313" key="2">
    <source>
        <dbReference type="Proteomes" id="UP000325957"/>
    </source>
</evidence>
<name>A0A5J5L0W3_9MICC</name>
<protein>
    <recommendedName>
        <fullName evidence="3">3-hydroxyacyl-CoA dehydrogenase</fullName>
    </recommendedName>
</protein>
<sequence length="150" mass="17071">MSIVARNESTPRRAAGYIWRAEQRAAQDLRPGTERERVTALTRAVTVAALEVLAGTRTAGQLLRWTTPEIVEKLRRRAELLQQRRTHEPSNTALQGVYRHSEVVRQRVCHVADGVYEVALVVRDDARTRAVVLRAERPEQAWRITILEIG</sequence>
<proteinExistence type="predicted"/>
<dbReference type="AlphaFoldDB" id="A0A5J5L0W3"/>
<dbReference type="RefSeq" id="WP_158032392.1">
    <property type="nucleotide sequence ID" value="NZ_ML708610.1"/>
</dbReference>
<evidence type="ECO:0008006" key="3">
    <source>
        <dbReference type="Google" id="ProtNLM"/>
    </source>
</evidence>
<dbReference type="InterPro" id="IPR045596">
    <property type="entry name" value="DUF6459"/>
</dbReference>
<comment type="caution">
    <text evidence="1">The sequence shown here is derived from an EMBL/GenBank/DDBJ whole genome shotgun (WGS) entry which is preliminary data.</text>
</comment>
<dbReference type="EMBL" id="SZWF01000001">
    <property type="protein sequence ID" value="KAA9395584.1"/>
    <property type="molecule type" value="Genomic_DNA"/>
</dbReference>
<organism evidence="1 2">
    <name type="scientific">Kocuria coralli</name>
    <dbReference type="NCBI Taxonomy" id="1461025"/>
    <lineage>
        <taxon>Bacteria</taxon>
        <taxon>Bacillati</taxon>
        <taxon>Actinomycetota</taxon>
        <taxon>Actinomycetes</taxon>
        <taxon>Micrococcales</taxon>
        <taxon>Micrococcaceae</taxon>
        <taxon>Kocuria</taxon>
    </lineage>
</organism>
<dbReference type="Pfam" id="PF20060">
    <property type="entry name" value="DUF6459"/>
    <property type="match status" value="1"/>
</dbReference>
<accession>A0A5J5L0W3</accession>
<evidence type="ECO:0000313" key="1">
    <source>
        <dbReference type="EMBL" id="KAA9395584.1"/>
    </source>
</evidence>